<dbReference type="PANTHER" id="PTHR46169">
    <property type="entry name" value="DNA REPLICATION-RELATED ELEMENT FACTOR, ISOFORM A"/>
    <property type="match status" value="1"/>
</dbReference>
<dbReference type="SUPFAM" id="SSF53098">
    <property type="entry name" value="Ribonuclease H-like"/>
    <property type="match status" value="1"/>
</dbReference>
<dbReference type="InterPro" id="IPR052717">
    <property type="entry name" value="Vacuolar_transposase_reg"/>
</dbReference>
<reference evidence="1 2" key="1">
    <citation type="submission" date="2023-02" db="EMBL/GenBank/DDBJ databases">
        <title>LHISI_Scaffold_Assembly.</title>
        <authorList>
            <person name="Stuart O.P."/>
            <person name="Cleave R."/>
            <person name="Magrath M.J.L."/>
            <person name="Mikheyev A.S."/>
        </authorList>
    </citation>
    <scope>NUCLEOTIDE SEQUENCE [LARGE SCALE GENOMIC DNA]</scope>
    <source>
        <strain evidence="1">Daus_M_001</strain>
        <tissue evidence="1">Leg muscle</tissue>
    </source>
</reference>
<evidence type="ECO:0000313" key="2">
    <source>
        <dbReference type="Proteomes" id="UP001159363"/>
    </source>
</evidence>
<organism evidence="1 2">
    <name type="scientific">Dryococelus australis</name>
    <dbReference type="NCBI Taxonomy" id="614101"/>
    <lineage>
        <taxon>Eukaryota</taxon>
        <taxon>Metazoa</taxon>
        <taxon>Ecdysozoa</taxon>
        <taxon>Arthropoda</taxon>
        <taxon>Hexapoda</taxon>
        <taxon>Insecta</taxon>
        <taxon>Pterygota</taxon>
        <taxon>Neoptera</taxon>
        <taxon>Polyneoptera</taxon>
        <taxon>Phasmatodea</taxon>
        <taxon>Verophasmatodea</taxon>
        <taxon>Anareolatae</taxon>
        <taxon>Phasmatidae</taxon>
        <taxon>Eurycanthinae</taxon>
        <taxon>Dryococelus</taxon>
    </lineage>
</organism>
<dbReference type="PANTHER" id="PTHR46169:SF29">
    <property type="entry name" value="DNA REPLICATION-RELATED ELEMENT FACTOR, ISOFORM A"/>
    <property type="match status" value="1"/>
</dbReference>
<evidence type="ECO:0000313" key="1">
    <source>
        <dbReference type="EMBL" id="KAJ8891895.1"/>
    </source>
</evidence>
<gene>
    <name evidence="1" type="ORF">PR048_004451</name>
</gene>
<proteinExistence type="predicted"/>
<dbReference type="Proteomes" id="UP001159363">
    <property type="component" value="Chromosome 2"/>
</dbReference>
<dbReference type="EMBL" id="JARBHB010000002">
    <property type="protein sequence ID" value="KAJ8891895.1"/>
    <property type="molecule type" value="Genomic_DNA"/>
</dbReference>
<sequence length="202" mass="22719">MRSAKLSSIILGKVTYVSVTCDLWSSRVGDSFLTIWFYPQTRWPAANTAENIAAEVSKISEDWNLEKKVCCIVTDKTLPVIESASPPMFCTHFECDGSRCIENSICEQENKNKTPLKLLQEVPTRWNSTLQMIKRVVEINNNVVVLSKMFLYEERTIPHLTTILDPRMKKEGFRSSENSKAAETLLQGEIAIKTVATAAVTA</sequence>
<accession>A0ABQ9I6H3</accession>
<name>A0ABQ9I6H3_9NEOP</name>
<protein>
    <submittedName>
        <fullName evidence="1">Uncharacterized protein</fullName>
    </submittedName>
</protein>
<dbReference type="InterPro" id="IPR012337">
    <property type="entry name" value="RNaseH-like_sf"/>
</dbReference>
<keyword evidence="2" id="KW-1185">Reference proteome</keyword>
<comment type="caution">
    <text evidence="1">The sequence shown here is derived from an EMBL/GenBank/DDBJ whole genome shotgun (WGS) entry which is preliminary data.</text>
</comment>